<comment type="caution">
    <text evidence="1">The sequence shown here is derived from an EMBL/GenBank/DDBJ whole genome shotgun (WGS) entry which is preliminary data.</text>
</comment>
<proteinExistence type="predicted"/>
<dbReference type="KEGG" id="chig:CH63R_14579"/>
<dbReference type="Proteomes" id="UP000092177">
    <property type="component" value="Chromosome 12"/>
</dbReference>
<evidence type="ECO:0000313" key="1">
    <source>
        <dbReference type="EMBL" id="OBR02007.1"/>
    </source>
</evidence>
<protein>
    <submittedName>
        <fullName evidence="1">Uncharacterized protein</fullName>
    </submittedName>
</protein>
<organism evidence="1 2">
    <name type="scientific">Colletotrichum higginsianum (strain IMI 349063)</name>
    <name type="common">Crucifer anthracnose fungus</name>
    <dbReference type="NCBI Taxonomy" id="759273"/>
    <lineage>
        <taxon>Eukaryota</taxon>
        <taxon>Fungi</taxon>
        <taxon>Dikarya</taxon>
        <taxon>Ascomycota</taxon>
        <taxon>Pezizomycotina</taxon>
        <taxon>Sordariomycetes</taxon>
        <taxon>Hypocreomycetidae</taxon>
        <taxon>Glomerellales</taxon>
        <taxon>Glomerellaceae</taxon>
        <taxon>Colletotrichum</taxon>
        <taxon>Colletotrichum destructivum species complex</taxon>
    </lineage>
</organism>
<dbReference type="EMBL" id="LTAN01000012">
    <property type="protein sequence ID" value="OBR02007.1"/>
    <property type="molecule type" value="Genomic_DNA"/>
</dbReference>
<accession>A0A1B7XQH3</accession>
<dbReference type="GeneID" id="28873660"/>
<gene>
    <name evidence="1" type="ORF">CH63R_14579</name>
</gene>
<name>A0A1B7XQH3_COLHI</name>
<dbReference type="VEuPathDB" id="FungiDB:CH63R_14579"/>
<keyword evidence="2" id="KW-1185">Reference proteome</keyword>
<reference evidence="2" key="1">
    <citation type="journal article" date="2017" name="BMC Genomics">
        <title>Gapless genome assembly of Colletotrichum higginsianum reveals chromosome structure and association of transposable elements with secondary metabolite gene clusters.</title>
        <authorList>
            <person name="Dallery J.-F."/>
            <person name="Lapalu N."/>
            <person name="Zampounis A."/>
            <person name="Pigne S."/>
            <person name="Luyten I."/>
            <person name="Amselem J."/>
            <person name="Wittenberg A.H.J."/>
            <person name="Zhou S."/>
            <person name="de Queiroz M.V."/>
            <person name="Robin G.P."/>
            <person name="Auger A."/>
            <person name="Hainaut M."/>
            <person name="Henrissat B."/>
            <person name="Kim K.-T."/>
            <person name="Lee Y.-H."/>
            <person name="Lespinet O."/>
            <person name="Schwartz D.C."/>
            <person name="Thon M.R."/>
            <person name="O'Connell R.J."/>
        </authorList>
    </citation>
    <scope>NUCLEOTIDE SEQUENCE [LARGE SCALE GENOMIC DNA]</scope>
    <source>
        <strain evidence="2">IMI 349063</strain>
    </source>
</reference>
<dbReference type="AlphaFoldDB" id="A0A1B7XQH3"/>
<sequence length="177" mass="19066">MAARVRYPPYLHKLNPNITAQDPRSQTTTARLTTSDVALPISILSSILHNLVTDLVIIILVITTITTIIDDDNSDFTSYDDSEHTGKVVALAQEKWGSVVYTKQSHSAGTGDSGSGDGNGLLSSNFFLRLVHKGGDVGVDRFETKGSCAVYGKDDEGHERRGGGVRTYEGSRVAEIV</sequence>
<dbReference type="RefSeq" id="XP_018150525.1">
    <property type="nucleotide sequence ID" value="XM_018309553.1"/>
</dbReference>
<evidence type="ECO:0000313" key="2">
    <source>
        <dbReference type="Proteomes" id="UP000092177"/>
    </source>
</evidence>